<evidence type="ECO:0000256" key="6">
    <source>
        <dbReference type="ARBA" id="ARBA00022692"/>
    </source>
</evidence>
<protein>
    <recommendedName>
        <fullName evidence="10">Type II secretion system protein L</fullName>
        <shortName evidence="10">T2SS protein L</shortName>
    </recommendedName>
</protein>
<dbReference type="GO" id="GO:0005886">
    <property type="term" value="C:plasma membrane"/>
    <property type="evidence" value="ECO:0007669"/>
    <property type="project" value="UniProtKB-SubCell"/>
</dbReference>
<evidence type="ECO:0000256" key="10">
    <source>
        <dbReference type="PIRNR" id="PIRNR015761"/>
    </source>
</evidence>
<accession>A0A2A5JKK5</accession>
<name>A0A2A5JKK5_PSEO7</name>
<gene>
    <name evidence="13" type="primary">gspL</name>
    <name evidence="13" type="ORF">CEX98_20115</name>
</gene>
<dbReference type="Proteomes" id="UP000228621">
    <property type="component" value="Unassembled WGS sequence"/>
</dbReference>
<organism evidence="13 14">
    <name type="scientific">Pseudoalteromonas piscicida</name>
    <dbReference type="NCBI Taxonomy" id="43662"/>
    <lineage>
        <taxon>Bacteria</taxon>
        <taxon>Pseudomonadati</taxon>
        <taxon>Pseudomonadota</taxon>
        <taxon>Gammaproteobacteria</taxon>
        <taxon>Alteromonadales</taxon>
        <taxon>Pseudoalteromonadaceae</taxon>
        <taxon>Pseudoalteromonas</taxon>
    </lineage>
</organism>
<dbReference type="Gene3D" id="3.30.420.370">
    <property type="match status" value="1"/>
</dbReference>
<keyword evidence="9" id="KW-0472">Membrane</keyword>
<dbReference type="EMBL" id="NKHF01000100">
    <property type="protein sequence ID" value="PCK29978.1"/>
    <property type="molecule type" value="Genomic_DNA"/>
</dbReference>
<dbReference type="Pfam" id="PF05134">
    <property type="entry name" value="T2SSL"/>
    <property type="match status" value="1"/>
</dbReference>
<evidence type="ECO:0000313" key="13">
    <source>
        <dbReference type="EMBL" id="PCK29978.1"/>
    </source>
</evidence>
<dbReference type="PIRSF" id="PIRSF015761">
    <property type="entry name" value="Protein_L"/>
    <property type="match status" value="1"/>
</dbReference>
<dbReference type="SUPFAM" id="SSF53067">
    <property type="entry name" value="Actin-like ATPase domain"/>
    <property type="match status" value="2"/>
</dbReference>
<dbReference type="AlphaFoldDB" id="A0A2A5JKK5"/>
<evidence type="ECO:0000256" key="4">
    <source>
        <dbReference type="ARBA" id="ARBA00022475"/>
    </source>
</evidence>
<comment type="subcellular location">
    <subcellularLocation>
        <location evidence="1">Cell inner membrane</location>
        <topology evidence="1">Single-pass membrane protein</topology>
    </subcellularLocation>
</comment>
<keyword evidence="3 10" id="KW-0813">Transport</keyword>
<dbReference type="OrthoDB" id="7011844at2"/>
<dbReference type="Pfam" id="PF12693">
    <property type="entry name" value="GspL_C"/>
    <property type="match status" value="1"/>
</dbReference>
<comment type="function">
    <text evidence="10">Inner membrane component of the type II secretion system required for the energy-dependent secretion of extracellular factors such as proteases and toxins from the periplasm.</text>
</comment>
<evidence type="ECO:0000313" key="14">
    <source>
        <dbReference type="Proteomes" id="UP000228621"/>
    </source>
</evidence>
<evidence type="ECO:0000256" key="5">
    <source>
        <dbReference type="ARBA" id="ARBA00022519"/>
    </source>
</evidence>
<dbReference type="InterPro" id="IPR007812">
    <property type="entry name" value="T2SS_protein-GspL"/>
</dbReference>
<dbReference type="InterPro" id="IPR024230">
    <property type="entry name" value="GspL_cyto_dom"/>
</dbReference>
<evidence type="ECO:0000256" key="3">
    <source>
        <dbReference type="ARBA" id="ARBA00022448"/>
    </source>
</evidence>
<dbReference type="GO" id="GO:0009276">
    <property type="term" value="C:Gram-negative-bacterium-type cell wall"/>
    <property type="evidence" value="ECO:0007669"/>
    <property type="project" value="InterPro"/>
</dbReference>
<reference evidence="14" key="1">
    <citation type="journal article" date="2019" name="Genome Announc.">
        <title>Draft Genome Sequence of Pseudoalteromonas piscicida Strain 36Y ROTHPW, an Hypersaline Seawater Isolate from the South Coast of Sonora, Mexico.</title>
        <authorList>
            <person name="Sanchez-Diaz R."/>
            <person name="Molina-Garza Z.J."/>
            <person name="Cruz-Suarez L.E."/>
            <person name="Selvin J."/>
            <person name="Kiran G.S."/>
            <person name="Ibarra-Gamez J.C."/>
            <person name="Gomez-Gil B."/>
            <person name="Galaviz-Silva L."/>
        </authorList>
    </citation>
    <scope>NUCLEOTIDE SEQUENCE [LARGE SCALE GENOMIC DNA]</scope>
    <source>
        <strain evidence="14">36Y_RITHPW</strain>
    </source>
</reference>
<evidence type="ECO:0000256" key="7">
    <source>
        <dbReference type="ARBA" id="ARBA00022927"/>
    </source>
</evidence>
<dbReference type="NCBIfam" id="TIGR01709">
    <property type="entry name" value="typeII_sec_gspL"/>
    <property type="match status" value="1"/>
</dbReference>
<proteinExistence type="inferred from homology"/>
<comment type="caution">
    <text evidence="13">The sequence shown here is derived from an EMBL/GenBank/DDBJ whole genome shotgun (WGS) entry which is preliminary data.</text>
</comment>
<keyword evidence="6" id="KW-0812">Transmembrane</keyword>
<dbReference type="RefSeq" id="WP_099643787.1">
    <property type="nucleotide sequence ID" value="NZ_NKHF01000100.1"/>
</dbReference>
<evidence type="ECO:0000256" key="2">
    <source>
        <dbReference type="ARBA" id="ARBA00005318"/>
    </source>
</evidence>
<dbReference type="GO" id="GO:0015628">
    <property type="term" value="P:protein secretion by the type II secretion system"/>
    <property type="evidence" value="ECO:0007669"/>
    <property type="project" value="InterPro"/>
</dbReference>
<dbReference type="InterPro" id="IPR025691">
    <property type="entry name" value="GspL_pp_dom"/>
</dbReference>
<keyword evidence="4" id="KW-1003">Cell membrane</keyword>
<feature type="domain" description="GspL cytoplasmic actin-ATPase-like" evidence="11">
    <location>
        <begin position="5"/>
        <end position="239"/>
    </location>
</feature>
<comment type="similarity">
    <text evidence="2 10">Belongs to the GSP L family.</text>
</comment>
<keyword evidence="14" id="KW-1185">Reference proteome</keyword>
<evidence type="ECO:0000259" key="11">
    <source>
        <dbReference type="Pfam" id="PF05134"/>
    </source>
</evidence>
<keyword evidence="8" id="KW-1133">Transmembrane helix</keyword>
<keyword evidence="7 10" id="KW-0653">Protein transport</keyword>
<dbReference type="Gene3D" id="3.30.1360.100">
    <property type="entry name" value="General secretion pathway protein M, EpsM"/>
    <property type="match status" value="1"/>
</dbReference>
<evidence type="ECO:0000256" key="9">
    <source>
        <dbReference type="ARBA" id="ARBA00023136"/>
    </source>
</evidence>
<feature type="domain" description="GspL periplasmic" evidence="12">
    <location>
        <begin position="246"/>
        <end position="397"/>
    </location>
</feature>
<dbReference type="CDD" id="cd24017">
    <property type="entry name" value="ASKHA_T2SSL_N"/>
    <property type="match status" value="1"/>
</dbReference>
<evidence type="ECO:0000256" key="1">
    <source>
        <dbReference type="ARBA" id="ARBA00004377"/>
    </source>
</evidence>
<sequence length="401" mass="45135">MTEQLLVRVDQSHQATIHWLVWSTEQQQIIASGELEDSEQLDKLADKAHTRPVVLLLPSTAVQLRTLELPAKWNRKLEQALPFMLEEQVATDIDSLFVAIGKPGMKEDTHTIDVAVCDHDWLQSWFIAFEDAGMSVSKAVPDALCLPLQEAMTSAVQLGQQWLFKHSTWQIGTAELSWVNDYLNIAGVEHVAHFSPANDFASDIKLTAQQQEYDLPLALFAKTLPDIDFNLRQGRFAAKKKQPQWWRDWRSGLIAASVAVVSFIAIKGTQLYVVSHQAEQLETQAVSMYQQAFPNKVVRPHLLKKQIQNELNALSGAEQGGLLELTNHFIAIYDEIDAFTPETLRYDKRRNELRIRARAKEFQVFGQVKSILEQRGVSVEQGALNNDGDFVVGEIRIGGAA</sequence>
<dbReference type="InterPro" id="IPR043129">
    <property type="entry name" value="ATPase_NBD"/>
</dbReference>
<evidence type="ECO:0000256" key="8">
    <source>
        <dbReference type="ARBA" id="ARBA00022989"/>
    </source>
</evidence>
<keyword evidence="5" id="KW-0997">Cell inner membrane</keyword>
<evidence type="ECO:0000259" key="12">
    <source>
        <dbReference type="Pfam" id="PF12693"/>
    </source>
</evidence>
<dbReference type="Gene3D" id="3.30.420.380">
    <property type="match status" value="1"/>
</dbReference>
<dbReference type="GO" id="GO:0015627">
    <property type="term" value="C:type II protein secretion system complex"/>
    <property type="evidence" value="ECO:0007669"/>
    <property type="project" value="InterPro"/>
</dbReference>